<protein>
    <submittedName>
        <fullName evidence="3">SDR family oxidoreductase</fullName>
    </submittedName>
</protein>
<name>A0A4Y9QWU4_9MICO</name>
<dbReference type="Pfam" id="PF01370">
    <property type="entry name" value="Epimerase"/>
    <property type="match status" value="1"/>
</dbReference>
<dbReference type="InterPro" id="IPR014710">
    <property type="entry name" value="RmlC-like_jellyroll"/>
</dbReference>
<feature type="domain" description="Capsular polysaccharide assembling protein CapF C-terminal" evidence="2">
    <location>
        <begin position="251"/>
        <end position="362"/>
    </location>
</feature>
<reference evidence="3 4" key="1">
    <citation type="journal article" date="2018" name="J. Microbiol.">
        <title>Leifsonia flava sp. nov., a novel actinobacterium isolated from the rhizosphere of Aquilegia viridiflora.</title>
        <authorList>
            <person name="Cai Y."/>
            <person name="Tao W.Z."/>
            <person name="Ma Y.J."/>
            <person name="Cheng J."/>
            <person name="Zhang M.Y."/>
            <person name="Zhang Y.X."/>
        </authorList>
    </citation>
    <scope>NUCLEOTIDE SEQUENCE [LARGE SCALE GENOMIC DNA]</scope>
    <source>
        <strain evidence="3 4">SYP-B2174</strain>
    </source>
</reference>
<dbReference type="Gene3D" id="3.40.50.720">
    <property type="entry name" value="NAD(P)-binding Rossmann-like Domain"/>
    <property type="match status" value="1"/>
</dbReference>
<feature type="domain" description="NAD-dependent epimerase/dehydratase" evidence="1">
    <location>
        <begin position="7"/>
        <end position="184"/>
    </location>
</feature>
<dbReference type="Proteomes" id="UP000298127">
    <property type="component" value="Unassembled WGS sequence"/>
</dbReference>
<dbReference type="InterPro" id="IPR036291">
    <property type="entry name" value="NAD(P)-bd_dom_sf"/>
</dbReference>
<proteinExistence type="predicted"/>
<evidence type="ECO:0000313" key="3">
    <source>
        <dbReference type="EMBL" id="TFV96954.1"/>
    </source>
</evidence>
<dbReference type="CDD" id="cd07007">
    <property type="entry name" value="cupin_CapF-like_C"/>
    <property type="match status" value="1"/>
</dbReference>
<gene>
    <name evidence="3" type="ORF">E4M00_12925</name>
</gene>
<dbReference type="InterPro" id="IPR011051">
    <property type="entry name" value="RmlC_Cupin_sf"/>
</dbReference>
<dbReference type="RefSeq" id="WP_135120910.1">
    <property type="nucleotide sequence ID" value="NZ_SPQZ01000004.1"/>
</dbReference>
<dbReference type="SUPFAM" id="SSF51182">
    <property type="entry name" value="RmlC-like cupins"/>
    <property type="match status" value="1"/>
</dbReference>
<comment type="caution">
    <text evidence="3">The sequence shown here is derived from an EMBL/GenBank/DDBJ whole genome shotgun (WGS) entry which is preliminary data.</text>
</comment>
<sequence length="366" mass="39303">MTAARTVVTGASGFLGWHTRGALASSNVESVSLSLGEEFDVNTAVGLLNGCERLVHLAGVNRGADAEVLEGNVQFARQVLTALERADNRPAIVTFANSVQSGNGSVYGDAKQSAAAILRKGCAALGIAFEDVELPNIFGEHGRPFYNSVFATFATLVARGETPVVDVDRELTMLHAQDVVDVLIGSATVAALEERSRTISVSALAAMLEEMGSTYARGEIPDISTPFLRDVFNSYRSYSVPGSIPIRLHRNADARGSFFEILKSHGGTGQTSFSTTVSGVTRGQHFHRRKVERFVVLSGNAVISLRRLFSDEIISIEIDGNDPVAVDMPTMWSHNITNTGSGDLYTAFWTNDLFDPLNPDTFAEAV</sequence>
<evidence type="ECO:0000313" key="4">
    <source>
        <dbReference type="Proteomes" id="UP000298127"/>
    </source>
</evidence>
<dbReference type="SUPFAM" id="SSF51735">
    <property type="entry name" value="NAD(P)-binding Rossmann-fold domains"/>
    <property type="match status" value="1"/>
</dbReference>
<dbReference type="InterPro" id="IPR029303">
    <property type="entry name" value="CapF_C"/>
</dbReference>
<dbReference type="AlphaFoldDB" id="A0A4Y9QWU4"/>
<accession>A0A4Y9QWU4</accession>
<dbReference type="Pfam" id="PF14667">
    <property type="entry name" value="Polysacc_synt_C"/>
    <property type="match status" value="1"/>
</dbReference>
<dbReference type="InterPro" id="IPR001509">
    <property type="entry name" value="Epimerase_deHydtase"/>
</dbReference>
<evidence type="ECO:0000259" key="2">
    <source>
        <dbReference type="Pfam" id="PF14667"/>
    </source>
</evidence>
<organism evidence="3 4">
    <name type="scientific">Orlajensenia leifsoniae</name>
    <dbReference type="NCBI Taxonomy" id="2561933"/>
    <lineage>
        <taxon>Bacteria</taxon>
        <taxon>Bacillati</taxon>
        <taxon>Actinomycetota</taxon>
        <taxon>Actinomycetes</taxon>
        <taxon>Micrococcales</taxon>
        <taxon>Microbacteriaceae</taxon>
        <taxon>Orlajensenia</taxon>
    </lineage>
</organism>
<keyword evidence="4" id="KW-1185">Reference proteome</keyword>
<dbReference type="Gene3D" id="2.60.120.10">
    <property type="entry name" value="Jelly Rolls"/>
    <property type="match status" value="1"/>
</dbReference>
<dbReference type="EMBL" id="SPQZ01000004">
    <property type="protein sequence ID" value="TFV96954.1"/>
    <property type="molecule type" value="Genomic_DNA"/>
</dbReference>
<evidence type="ECO:0000259" key="1">
    <source>
        <dbReference type="Pfam" id="PF01370"/>
    </source>
</evidence>